<accession>A0A481Z3P0</accession>
<protein>
    <submittedName>
        <fullName evidence="1">Uncharacterized protein</fullName>
    </submittedName>
</protein>
<dbReference type="EMBL" id="MK500466">
    <property type="protein sequence ID" value="QBK90145.1"/>
    <property type="molecule type" value="Genomic_DNA"/>
</dbReference>
<sequence>MYNINILDKNVNKNDYKQYIKFNDDYNIYPCHNIMIGIHKGLNWYIYRPYNTYLIGYISNIERVINNSKHMKELSEISHWGFTSKIYFECNHLGDWWPNCHMNYGEYRDVPYVLCILINIIDYIMQQYHNYIPIQIKNKKY</sequence>
<evidence type="ECO:0000313" key="1">
    <source>
        <dbReference type="EMBL" id="QBK90145.1"/>
    </source>
</evidence>
<proteinExistence type="predicted"/>
<organism evidence="1">
    <name type="scientific">Pithovirus LCPAC102</name>
    <dbReference type="NCBI Taxonomy" id="2506587"/>
    <lineage>
        <taxon>Viruses</taxon>
        <taxon>Pithoviruses</taxon>
    </lineage>
</organism>
<name>A0A481Z3P0_9VIRU</name>
<gene>
    <name evidence="1" type="ORF">LCPAC102_00550</name>
</gene>
<reference evidence="1" key="1">
    <citation type="journal article" date="2019" name="MBio">
        <title>Virus Genomes from Deep Sea Sediments Expand the Ocean Megavirome and Support Independent Origins of Viral Gigantism.</title>
        <authorList>
            <person name="Backstrom D."/>
            <person name="Yutin N."/>
            <person name="Jorgensen S.L."/>
            <person name="Dharamshi J."/>
            <person name="Homa F."/>
            <person name="Zaremba-Niedwiedzka K."/>
            <person name="Spang A."/>
            <person name="Wolf Y.I."/>
            <person name="Koonin E.V."/>
            <person name="Ettema T.J."/>
        </authorList>
    </citation>
    <scope>NUCLEOTIDE SEQUENCE</scope>
</reference>